<keyword evidence="1" id="KW-0449">Lipoprotein</keyword>
<organism evidence="1 2">
    <name type="scientific">Spiroplasma citri</name>
    <dbReference type="NCBI Taxonomy" id="2133"/>
    <lineage>
        <taxon>Bacteria</taxon>
        <taxon>Bacillati</taxon>
        <taxon>Mycoplasmatota</taxon>
        <taxon>Mollicutes</taxon>
        <taxon>Entomoplasmatales</taxon>
        <taxon>Spiroplasmataceae</taxon>
        <taxon>Spiroplasma</taxon>
    </lineage>
</organism>
<name>A0AAX3T0Y5_SPICI</name>
<evidence type="ECO:0000313" key="1">
    <source>
        <dbReference type="EMBL" id="WFG97288.1"/>
    </source>
</evidence>
<dbReference type="AlphaFoldDB" id="A0AAX3T0Y5"/>
<proteinExistence type="predicted"/>
<dbReference type="InterPro" id="IPR022160">
    <property type="entry name" value="Phage_1-C74_Orf1"/>
</dbReference>
<keyword evidence="2" id="KW-1185">Reference proteome</keyword>
<dbReference type="Proteomes" id="UP001214629">
    <property type="component" value="Chromosome"/>
</dbReference>
<dbReference type="EMBL" id="CP096246">
    <property type="protein sequence ID" value="WFG97288.1"/>
    <property type="molecule type" value="Genomic_DNA"/>
</dbReference>
<dbReference type="Pfam" id="PF12461">
    <property type="entry name" value="DUF3688"/>
    <property type="match status" value="1"/>
</dbReference>
<dbReference type="NCBIfam" id="NF038029">
    <property type="entry name" value="LP_plasma"/>
    <property type="match status" value="1"/>
</dbReference>
<dbReference type="InterPro" id="IPR054816">
    <property type="entry name" value="Lipoprotein_mollicutes-type_CS"/>
</dbReference>
<dbReference type="PROSITE" id="PS51257">
    <property type="entry name" value="PROKAR_LIPOPROTEIN"/>
    <property type="match status" value="1"/>
</dbReference>
<reference evidence="1 2" key="1">
    <citation type="submission" date="2022-04" db="EMBL/GenBank/DDBJ databases">
        <title>Whole genome of Spiroplasma citri.</title>
        <authorList>
            <person name="Khanchezar A."/>
            <person name="Izadpanah K."/>
            <person name="Taghavi M."/>
            <person name="Ghorbani A."/>
            <person name="Beven L."/>
        </authorList>
    </citation>
    <scope>NUCLEOTIDE SEQUENCE [LARGE SCALE GENOMIC DNA]</scope>
    <source>
        <strain evidence="1 2">D4</strain>
    </source>
</reference>
<sequence length="147" mass="17284">MKKWLSIIGAIGLTATSTTTLISCKKENNKNTKTIAIAPTTKAQQPPKNSNWKLINFNNRKNEFLKPNNKWYFYVRQFGSEYKYEKFYFDDNFIKNQNTHWQHLKNGTDFIWKNNSVYCFNGSNEPQIPTIDKNTGEITDWKEQKGT</sequence>
<dbReference type="RefSeq" id="WP_277939401.1">
    <property type="nucleotide sequence ID" value="NZ_CP096246.1"/>
</dbReference>
<evidence type="ECO:0000313" key="2">
    <source>
        <dbReference type="Proteomes" id="UP001214629"/>
    </source>
</evidence>
<protein>
    <submittedName>
        <fullName evidence="1">Lipoprotein</fullName>
    </submittedName>
</protein>
<gene>
    <name evidence="1" type="ORF">M0C40_04650</name>
</gene>
<accession>A0AAX3T0Y5</accession>